<dbReference type="Proteomes" id="UP000430634">
    <property type="component" value="Unassembled WGS sequence"/>
</dbReference>
<reference evidence="3 4" key="3">
    <citation type="submission" date="2019-11" db="EMBL/GenBank/DDBJ databases">
        <title>Type strains purchased from KCTC, JCM and DSMZ.</title>
        <authorList>
            <person name="Lu H."/>
        </authorList>
    </citation>
    <scope>NUCLEOTIDE SEQUENCE [LARGE SCALE GENOMIC DNA]</scope>
    <source>
        <strain evidence="3 4">KCTC 52429</strain>
    </source>
</reference>
<evidence type="ECO:0000256" key="1">
    <source>
        <dbReference type="SAM" id="SignalP"/>
    </source>
</evidence>
<feature type="chain" id="PRO_5026358971" evidence="1">
    <location>
        <begin position="25"/>
        <end position="183"/>
    </location>
</feature>
<name>A0A6I3SX55_9BURK</name>
<reference evidence="5" key="2">
    <citation type="journal article" date="2019" name="Int. J. Syst. Evol. Microbiol.">
        <title>The Global Catalogue of Microorganisms (GCM) 10K type strain sequencing project: providing services to taxonomists for standard genome sequencing and annotation.</title>
        <authorList>
            <consortium name="The Broad Institute Genomics Platform"/>
            <consortium name="The Broad Institute Genome Sequencing Center for Infectious Disease"/>
            <person name="Wu L."/>
            <person name="Ma J."/>
        </authorList>
    </citation>
    <scope>NUCLEOTIDE SEQUENCE [LARGE SCALE GENOMIC DNA]</scope>
    <source>
        <strain evidence="5">CGMCC 1.15931</strain>
    </source>
</reference>
<evidence type="ECO:0000313" key="5">
    <source>
        <dbReference type="Proteomes" id="UP000622638"/>
    </source>
</evidence>
<dbReference type="Pfam" id="PF12276">
    <property type="entry name" value="DUF3617"/>
    <property type="match status" value="1"/>
</dbReference>
<dbReference type="AlphaFoldDB" id="A0A6I3SX55"/>
<dbReference type="EMBL" id="WNKZ01000036">
    <property type="protein sequence ID" value="MTV53810.1"/>
    <property type="molecule type" value="Genomic_DNA"/>
</dbReference>
<organism evidence="3 4">
    <name type="scientific">Pseudoduganella buxea</name>
    <dbReference type="NCBI Taxonomy" id="1949069"/>
    <lineage>
        <taxon>Bacteria</taxon>
        <taxon>Pseudomonadati</taxon>
        <taxon>Pseudomonadota</taxon>
        <taxon>Betaproteobacteria</taxon>
        <taxon>Burkholderiales</taxon>
        <taxon>Oxalobacteraceae</taxon>
        <taxon>Telluria group</taxon>
        <taxon>Pseudoduganella</taxon>
    </lineage>
</organism>
<reference evidence="2" key="1">
    <citation type="journal article" date="2014" name="Int. J. Syst. Evol. Microbiol.">
        <title>Complete genome of a new Firmicutes species belonging to the dominant human colonic microbiota ('Ruminococcus bicirculans') reveals two chromosomes and a selective capacity to utilize plant glucans.</title>
        <authorList>
            <consortium name="NISC Comparative Sequencing Program"/>
            <person name="Wegmann U."/>
            <person name="Louis P."/>
            <person name="Goesmann A."/>
            <person name="Henrissat B."/>
            <person name="Duncan S.H."/>
            <person name="Flint H.J."/>
        </authorList>
    </citation>
    <scope>NUCLEOTIDE SEQUENCE</scope>
    <source>
        <strain evidence="2">CGMCC 1.15931</strain>
    </source>
</reference>
<proteinExistence type="predicted"/>
<dbReference type="OrthoDB" id="8536404at2"/>
<dbReference type="Proteomes" id="UP000622638">
    <property type="component" value="Unassembled WGS sequence"/>
</dbReference>
<keyword evidence="5" id="KW-1185">Reference proteome</keyword>
<comment type="caution">
    <text evidence="3">The sequence shown here is derived from an EMBL/GenBank/DDBJ whole genome shotgun (WGS) entry which is preliminary data.</text>
</comment>
<dbReference type="EMBL" id="BMKG01000009">
    <property type="protein sequence ID" value="GGC00906.1"/>
    <property type="molecule type" value="Genomic_DNA"/>
</dbReference>
<evidence type="ECO:0000313" key="2">
    <source>
        <dbReference type="EMBL" id="GGC00906.1"/>
    </source>
</evidence>
<dbReference type="RefSeq" id="WP_155471119.1">
    <property type="nucleotide sequence ID" value="NZ_BMKG01000009.1"/>
</dbReference>
<evidence type="ECO:0000313" key="4">
    <source>
        <dbReference type="Proteomes" id="UP000430634"/>
    </source>
</evidence>
<accession>A0A6I3SX55</accession>
<sequence length="183" mass="19263">MSTLRARFTVCCIALASAALPAAAAGLKPGLWEMTSKVASASPETMSALAVAQREMANMSAEQRRTIEQALANQGVKMDLGATGGVKLNFCLTPEQAADPTFPAGQPGQCSSTRTKVPGGMNVTFKCDKPRSAGSGQVIFEGDSGFTMRMNVDSTVQGQSQQMTVESAGRWLKRDCGNVQPVR</sequence>
<evidence type="ECO:0000313" key="3">
    <source>
        <dbReference type="EMBL" id="MTV53810.1"/>
    </source>
</evidence>
<dbReference type="InterPro" id="IPR022061">
    <property type="entry name" value="DUF3617"/>
</dbReference>
<feature type="signal peptide" evidence="1">
    <location>
        <begin position="1"/>
        <end position="24"/>
    </location>
</feature>
<reference evidence="2" key="4">
    <citation type="submission" date="2024-05" db="EMBL/GenBank/DDBJ databases">
        <authorList>
            <person name="Sun Q."/>
            <person name="Zhou Y."/>
        </authorList>
    </citation>
    <scope>NUCLEOTIDE SEQUENCE</scope>
    <source>
        <strain evidence="2">CGMCC 1.15931</strain>
    </source>
</reference>
<gene>
    <name evidence="2" type="ORF">GCM10011572_23680</name>
    <name evidence="3" type="ORF">GM672_13835</name>
</gene>
<keyword evidence="1" id="KW-0732">Signal</keyword>
<protein>
    <submittedName>
        <fullName evidence="3">DUF3617 family protein</fullName>
    </submittedName>
</protein>